<dbReference type="InterPro" id="IPR036971">
    <property type="entry name" value="PDEase_catalytic_dom_sf"/>
</dbReference>
<gene>
    <name evidence="8" type="primary">LOC34624038</name>
</gene>
<feature type="binding site" evidence="4">
    <location>
        <position position="328"/>
    </location>
    <ligand>
        <name>AMP</name>
        <dbReference type="ChEBI" id="CHEBI:456215"/>
    </ligand>
</feature>
<dbReference type="CDD" id="cd00077">
    <property type="entry name" value="HDc"/>
    <property type="match status" value="1"/>
</dbReference>
<evidence type="ECO:0000313" key="8">
    <source>
        <dbReference type="RefSeq" id="XP_026190786.1"/>
    </source>
</evidence>
<dbReference type="RefSeq" id="XP_026190786.1">
    <property type="nucleotide sequence ID" value="XM_026335001.1"/>
</dbReference>
<dbReference type="GO" id="GO:0004114">
    <property type="term" value="F:3',5'-cyclic-nucleotide phosphodiesterase activity"/>
    <property type="evidence" value="ECO:0007669"/>
    <property type="project" value="InterPro"/>
</dbReference>
<feature type="binding site" evidence="4">
    <location>
        <position position="277"/>
    </location>
    <ligand>
        <name>AMP</name>
        <dbReference type="ChEBI" id="CHEBI:456215"/>
    </ligand>
</feature>
<feature type="binding site" evidence="5">
    <location>
        <position position="106"/>
    </location>
    <ligand>
        <name>Zn(2+)</name>
        <dbReference type="ChEBI" id="CHEBI:29105"/>
        <label>1</label>
    </ligand>
</feature>
<reference evidence="8" key="1">
    <citation type="submission" date="2025-08" db="UniProtKB">
        <authorList>
            <consortium name="RefSeq"/>
        </authorList>
    </citation>
    <scope>IDENTIFICATION</scope>
</reference>
<dbReference type="InterPro" id="IPR023088">
    <property type="entry name" value="PDEase"/>
</dbReference>
<dbReference type="PRINTS" id="PR00387">
    <property type="entry name" value="PDIESTERASE1"/>
</dbReference>
<dbReference type="GO" id="GO:0007165">
    <property type="term" value="P:signal transduction"/>
    <property type="evidence" value="ECO:0007669"/>
    <property type="project" value="InterPro"/>
</dbReference>
<name>A0A6P6RSJ3_9EIME</name>
<feature type="binding site" evidence="4">
    <location>
        <begin position="102"/>
        <end position="106"/>
    </location>
    <ligand>
        <name>AMP</name>
        <dbReference type="ChEBI" id="CHEBI:456215"/>
    </ligand>
</feature>
<evidence type="ECO:0000256" key="5">
    <source>
        <dbReference type="PIRSR" id="PIRSR623088-3"/>
    </source>
</evidence>
<feature type="binding site" evidence="5">
    <location>
        <position position="277"/>
    </location>
    <ligand>
        <name>Zn(2+)</name>
        <dbReference type="ChEBI" id="CHEBI:29105"/>
        <label>1</label>
    </ligand>
</feature>
<evidence type="ECO:0000259" key="6">
    <source>
        <dbReference type="PROSITE" id="PS51845"/>
    </source>
</evidence>
<dbReference type="InterPro" id="IPR023174">
    <property type="entry name" value="PDEase_CS"/>
</dbReference>
<dbReference type="PANTHER" id="PTHR11347">
    <property type="entry name" value="CYCLIC NUCLEOTIDE PHOSPHODIESTERASE"/>
    <property type="match status" value="1"/>
</dbReference>
<evidence type="ECO:0000256" key="3">
    <source>
        <dbReference type="PIRSR" id="PIRSR623088-1"/>
    </source>
</evidence>
<accession>A0A6P6RSJ3</accession>
<feature type="binding site" evidence="4">
    <location>
        <position position="143"/>
    </location>
    <ligand>
        <name>AMP</name>
        <dbReference type="ChEBI" id="CHEBI:456215"/>
    </ligand>
</feature>
<feature type="binding site" evidence="5">
    <location>
        <position position="143"/>
    </location>
    <ligand>
        <name>Zn(2+)</name>
        <dbReference type="ChEBI" id="CHEBI:29105"/>
        <label>1</label>
    </ligand>
</feature>
<feature type="active site" description="Proton donor" evidence="3">
    <location>
        <position position="102"/>
    </location>
</feature>
<keyword evidence="1 5" id="KW-0479">Metal-binding</keyword>
<dbReference type="Pfam" id="PF00233">
    <property type="entry name" value="PDEase_I"/>
    <property type="match status" value="1"/>
</dbReference>
<dbReference type="GeneID" id="34624038"/>
<dbReference type="InterPro" id="IPR002073">
    <property type="entry name" value="PDEase_catalytic_dom"/>
</dbReference>
<proteinExistence type="predicted"/>
<dbReference type="AlphaFoldDB" id="A0A6P6RSJ3"/>
<dbReference type="GO" id="GO:0046872">
    <property type="term" value="F:metal ion binding"/>
    <property type="evidence" value="ECO:0007669"/>
    <property type="project" value="UniProtKB-KW"/>
</dbReference>
<keyword evidence="7" id="KW-1185">Reference proteome</keyword>
<evidence type="ECO:0000256" key="1">
    <source>
        <dbReference type="ARBA" id="ARBA00022723"/>
    </source>
</evidence>
<dbReference type="Proteomes" id="UP000515125">
    <property type="component" value="Unplaced"/>
</dbReference>
<dbReference type="SUPFAM" id="SSF109604">
    <property type="entry name" value="HD-domain/PDEase-like"/>
    <property type="match status" value="1"/>
</dbReference>
<evidence type="ECO:0000313" key="7">
    <source>
        <dbReference type="Proteomes" id="UP000515125"/>
    </source>
</evidence>
<dbReference type="InterPro" id="IPR003607">
    <property type="entry name" value="HD/PDEase_dom"/>
</dbReference>
<protein>
    <submittedName>
        <fullName evidence="8">Calcium/calmodulin-dependent 3',5'-cyclic nucleotide phosphodiesterase 1A</fullName>
    </submittedName>
</protein>
<feature type="binding site" evidence="5">
    <location>
        <position position="143"/>
    </location>
    <ligand>
        <name>Zn(2+)</name>
        <dbReference type="ChEBI" id="CHEBI:29105"/>
        <label>2</label>
    </ligand>
</feature>
<organism evidence="7 8">
    <name type="scientific">Cyclospora cayetanensis</name>
    <dbReference type="NCBI Taxonomy" id="88456"/>
    <lineage>
        <taxon>Eukaryota</taxon>
        <taxon>Sar</taxon>
        <taxon>Alveolata</taxon>
        <taxon>Apicomplexa</taxon>
        <taxon>Conoidasida</taxon>
        <taxon>Coccidia</taxon>
        <taxon>Eucoccidiorida</taxon>
        <taxon>Eimeriorina</taxon>
        <taxon>Eimeriidae</taxon>
        <taxon>Cyclospora</taxon>
    </lineage>
</organism>
<sequence>MQRGIILKDLGSSAAPHSRKQSLNGAEGPHDPLISLLAQIGRNWNLNVYLLSDMTKGNVLPSVGFQLRRAFLSDSDAIPVDDSKWSTFVRELCIRYRKTPYHNERHAGTVAHLNVWLLRHTACWNVLTPLQKLAVVVSALVHDVGHFGVNNSLLINSNHPLAITYNDRAVLENFHVSVAFRTMLFYSNGAANILEHLSADQYKSERAAIVELVLETDLASHFDFLTRFKLRMQVMQSTVSRMANADVATEEADRKAIGEDTSTDCWMIAKACIRCADIGHSAVNWEQHYKWSRALMKEFFSQGAQELELGLPISPVCNEQTTDVPKSQIGFIRLICQPLFETLEQADASGAILGVCLTQMRSNSGFWQRISDTGVNWRDSNEVTALIPNASGTPPARAAP</sequence>
<evidence type="ECO:0000256" key="2">
    <source>
        <dbReference type="ARBA" id="ARBA00022801"/>
    </source>
</evidence>
<dbReference type="Gene3D" id="1.10.1300.10">
    <property type="entry name" value="3'5'-cyclic nucleotide phosphodiesterase, catalytic domain"/>
    <property type="match status" value="1"/>
</dbReference>
<feature type="binding site" evidence="5">
    <location>
        <position position="142"/>
    </location>
    <ligand>
        <name>Zn(2+)</name>
        <dbReference type="ChEBI" id="CHEBI:29105"/>
        <label>1</label>
    </ligand>
</feature>
<evidence type="ECO:0000256" key="4">
    <source>
        <dbReference type="PIRSR" id="PIRSR623088-2"/>
    </source>
</evidence>
<dbReference type="PROSITE" id="PS00126">
    <property type="entry name" value="PDEASE_I_1"/>
    <property type="match status" value="1"/>
</dbReference>
<dbReference type="PROSITE" id="PS51845">
    <property type="entry name" value="PDEASE_I_2"/>
    <property type="match status" value="1"/>
</dbReference>
<dbReference type="OrthoDB" id="546632at2759"/>
<keyword evidence="2" id="KW-0378">Hydrolase</keyword>
<feature type="domain" description="PDEase" evidence="6">
    <location>
        <begin position="1"/>
        <end position="374"/>
    </location>
</feature>